<feature type="region of interest" description="Disordered" evidence="1">
    <location>
        <begin position="1"/>
        <end position="119"/>
    </location>
</feature>
<keyword evidence="2" id="KW-0812">Transmembrane</keyword>
<gene>
    <name evidence="3" type="ORF">KH265_04095</name>
</gene>
<feature type="compositionally biased region" description="Polar residues" evidence="1">
    <location>
        <begin position="1"/>
        <end position="16"/>
    </location>
</feature>
<evidence type="ECO:0000313" key="4">
    <source>
        <dbReference type="Proteomes" id="UP000739069"/>
    </source>
</evidence>
<sequence>MTNHASQQPRNEQESYQPLWDDSLPVPSYMNISLGNSEAPSEASPQQVSEDIASPAAESTPEREPGVYSHTPTLKVTPTPIFGTPDPSLQRMHIQDIPGTRPAPESAMAGPGATTNQRLPEGTVGYIREMDALYPGGAPTTWEITRGAWLFLAIVVFCNPLLDALLIYPFDNQVAGSLFFLGVILALGTYGIPVILWFVFMIMAISKVCKKYSEAREQRWNAEEATAFWYYPVYIG</sequence>
<dbReference type="RefSeq" id="WP_303952476.1">
    <property type="nucleotide sequence ID" value="NZ_JAGZXI010000005.1"/>
</dbReference>
<proteinExistence type="predicted"/>
<protein>
    <submittedName>
        <fullName evidence="3">Uncharacterized protein</fullName>
    </submittedName>
</protein>
<feature type="compositionally biased region" description="Polar residues" evidence="1">
    <location>
        <begin position="30"/>
        <end position="49"/>
    </location>
</feature>
<name>A0A943TD72_9MICC</name>
<dbReference type="Proteomes" id="UP000739069">
    <property type="component" value="Unassembled WGS sequence"/>
</dbReference>
<reference evidence="3" key="1">
    <citation type="submission" date="2021-02" db="EMBL/GenBank/DDBJ databases">
        <title>Infant gut strain persistence is associated with maternal origin, phylogeny, and functional potential including surface adhesion and iron acquisition.</title>
        <authorList>
            <person name="Lou Y.C."/>
        </authorList>
    </citation>
    <scope>NUCLEOTIDE SEQUENCE</scope>
    <source>
        <strain evidence="3">L1_008_092G1_dasL1_008_092G1_concoct_16</strain>
    </source>
</reference>
<dbReference type="EMBL" id="JAGZXI010000005">
    <property type="protein sequence ID" value="MBS6634828.1"/>
    <property type="molecule type" value="Genomic_DNA"/>
</dbReference>
<feature type="transmembrane region" description="Helical" evidence="2">
    <location>
        <begin position="148"/>
        <end position="168"/>
    </location>
</feature>
<keyword evidence="2" id="KW-1133">Transmembrane helix</keyword>
<dbReference type="AlphaFoldDB" id="A0A943TD72"/>
<evidence type="ECO:0000256" key="1">
    <source>
        <dbReference type="SAM" id="MobiDB-lite"/>
    </source>
</evidence>
<comment type="caution">
    <text evidence="3">The sequence shown here is derived from an EMBL/GenBank/DDBJ whole genome shotgun (WGS) entry which is preliminary data.</text>
</comment>
<feature type="transmembrane region" description="Helical" evidence="2">
    <location>
        <begin position="174"/>
        <end position="202"/>
    </location>
</feature>
<accession>A0A943TD72</accession>
<evidence type="ECO:0000313" key="3">
    <source>
        <dbReference type="EMBL" id="MBS6634828.1"/>
    </source>
</evidence>
<keyword evidence="2" id="KW-0472">Membrane</keyword>
<evidence type="ECO:0000256" key="2">
    <source>
        <dbReference type="SAM" id="Phobius"/>
    </source>
</evidence>
<organism evidence="3 4">
    <name type="scientific">Rothia mucilaginosa</name>
    <dbReference type="NCBI Taxonomy" id="43675"/>
    <lineage>
        <taxon>Bacteria</taxon>
        <taxon>Bacillati</taxon>
        <taxon>Actinomycetota</taxon>
        <taxon>Actinomycetes</taxon>
        <taxon>Micrococcales</taxon>
        <taxon>Micrococcaceae</taxon>
        <taxon>Rothia</taxon>
    </lineage>
</organism>